<sequence length="384" mass="43738">MPIIDLESYEAIRDLFKDSNNGQNEINPKPYFQRYALNTSLTLNYGTRMRSVKDDMLNEIIQVEAAISRFRSTSNNWQDYLPLLRIFPQKNTSAVEYRKRRDAYLNHLLEGLKSDIEKGIDKPCITGNILKDPNAKLNAEEVKSICLTMVSAGLDTVPANLIQGVGYLSSPHGQEIQDRAYQAIMEAYPHGNAWVKCLEEEKIPYLTAFVKEVLRFYTVIPMCLPRQSIKDIIYEGVVIPSGTLFYMNAQAADMGIMFFKIQNNEIDPDRFQEPEKFNPSRYLDQKLQGGVSAIPHYAYGAGSRMCAGSHLGNRELFTAFTRLISAFKILPEENFDSNILNAVSCNMCHSALVAEPKDFKVRFVARDREALEGWLQENKTRCQE</sequence>
<dbReference type="OMA" id="LMTICDF"/>
<dbReference type="AlphaFoldDB" id="A0A1U7LP14"/>
<dbReference type="GO" id="GO:0020037">
    <property type="term" value="F:heme binding"/>
    <property type="evidence" value="ECO:0007669"/>
    <property type="project" value="InterPro"/>
</dbReference>
<dbReference type="InterPro" id="IPR002401">
    <property type="entry name" value="Cyt_P450_E_grp-I"/>
</dbReference>
<name>A0A1U7LP14_NEOID</name>
<dbReference type="EMBL" id="LXFE01000829">
    <property type="protein sequence ID" value="OLL24410.1"/>
    <property type="molecule type" value="Genomic_DNA"/>
</dbReference>
<evidence type="ECO:0000256" key="2">
    <source>
        <dbReference type="ARBA" id="ARBA00022723"/>
    </source>
</evidence>
<protein>
    <submittedName>
        <fullName evidence="6">Phenylacetate 2-hydroxylase</fullName>
    </submittedName>
</protein>
<proteinExistence type="inferred from homology"/>
<dbReference type="GO" id="GO:0004497">
    <property type="term" value="F:monooxygenase activity"/>
    <property type="evidence" value="ECO:0007669"/>
    <property type="project" value="InterPro"/>
</dbReference>
<dbReference type="InterPro" id="IPR036396">
    <property type="entry name" value="Cyt_P450_sf"/>
</dbReference>
<dbReference type="PRINTS" id="PR00385">
    <property type="entry name" value="P450"/>
</dbReference>
<keyword evidence="3" id="KW-0560">Oxidoreductase</keyword>
<evidence type="ECO:0000256" key="3">
    <source>
        <dbReference type="ARBA" id="ARBA00023002"/>
    </source>
</evidence>
<evidence type="ECO:0000256" key="4">
    <source>
        <dbReference type="ARBA" id="ARBA00023004"/>
    </source>
</evidence>
<dbReference type="OrthoDB" id="1055148at2759"/>
<dbReference type="InterPro" id="IPR001128">
    <property type="entry name" value="Cyt_P450"/>
</dbReference>
<dbReference type="PANTHER" id="PTHR46300">
    <property type="entry name" value="P450, PUTATIVE (EUROFUNG)-RELATED-RELATED"/>
    <property type="match status" value="1"/>
</dbReference>
<comment type="similarity">
    <text evidence="1">Belongs to the cytochrome P450 family.</text>
</comment>
<dbReference type="Gene3D" id="1.10.630.10">
    <property type="entry name" value="Cytochrome P450"/>
    <property type="match status" value="1"/>
</dbReference>
<accession>A0A1U7LP14</accession>
<evidence type="ECO:0000313" key="6">
    <source>
        <dbReference type="EMBL" id="OLL24410.1"/>
    </source>
</evidence>
<keyword evidence="2 5" id="KW-0479">Metal-binding</keyword>
<evidence type="ECO:0000256" key="5">
    <source>
        <dbReference type="PIRSR" id="PIRSR602401-1"/>
    </source>
</evidence>
<evidence type="ECO:0000256" key="1">
    <source>
        <dbReference type="ARBA" id="ARBA00010617"/>
    </source>
</evidence>
<dbReference type="PRINTS" id="PR00463">
    <property type="entry name" value="EP450I"/>
</dbReference>
<dbReference type="GO" id="GO:0016705">
    <property type="term" value="F:oxidoreductase activity, acting on paired donors, with incorporation or reduction of molecular oxygen"/>
    <property type="evidence" value="ECO:0007669"/>
    <property type="project" value="InterPro"/>
</dbReference>
<organism evidence="6 7">
    <name type="scientific">Neolecta irregularis (strain DAH-3)</name>
    <dbReference type="NCBI Taxonomy" id="1198029"/>
    <lineage>
        <taxon>Eukaryota</taxon>
        <taxon>Fungi</taxon>
        <taxon>Dikarya</taxon>
        <taxon>Ascomycota</taxon>
        <taxon>Taphrinomycotina</taxon>
        <taxon>Neolectales</taxon>
        <taxon>Neolectaceae</taxon>
        <taxon>Neolecta</taxon>
    </lineage>
</organism>
<keyword evidence="7" id="KW-1185">Reference proteome</keyword>
<dbReference type="GO" id="GO:0005506">
    <property type="term" value="F:iron ion binding"/>
    <property type="evidence" value="ECO:0007669"/>
    <property type="project" value="InterPro"/>
</dbReference>
<keyword evidence="4 5" id="KW-0408">Iron</keyword>
<dbReference type="STRING" id="1198029.A0A1U7LP14"/>
<dbReference type="PANTHER" id="PTHR46300:SF9">
    <property type="entry name" value="P450, PUTATIVE-RELATED"/>
    <property type="match status" value="1"/>
</dbReference>
<dbReference type="InterPro" id="IPR050364">
    <property type="entry name" value="Cytochrome_P450_fung"/>
</dbReference>
<comment type="caution">
    <text evidence="6">The sequence shown here is derived from an EMBL/GenBank/DDBJ whole genome shotgun (WGS) entry which is preliminary data.</text>
</comment>
<dbReference type="Pfam" id="PF00067">
    <property type="entry name" value="p450"/>
    <property type="match status" value="1"/>
</dbReference>
<keyword evidence="5" id="KW-0349">Heme</keyword>
<dbReference type="Proteomes" id="UP000186594">
    <property type="component" value="Unassembled WGS sequence"/>
</dbReference>
<comment type="cofactor">
    <cofactor evidence="5">
        <name>heme</name>
        <dbReference type="ChEBI" id="CHEBI:30413"/>
    </cofactor>
</comment>
<feature type="binding site" description="axial binding residue" evidence="5">
    <location>
        <position position="306"/>
    </location>
    <ligand>
        <name>heme</name>
        <dbReference type="ChEBI" id="CHEBI:30413"/>
    </ligand>
    <ligandPart>
        <name>Fe</name>
        <dbReference type="ChEBI" id="CHEBI:18248"/>
    </ligandPart>
</feature>
<dbReference type="SUPFAM" id="SSF48264">
    <property type="entry name" value="Cytochrome P450"/>
    <property type="match status" value="1"/>
</dbReference>
<reference evidence="6 7" key="1">
    <citation type="submission" date="2016-04" db="EMBL/GenBank/DDBJ databases">
        <title>Evolutionary innovation and constraint leading to complex multicellularity in the Ascomycota.</title>
        <authorList>
            <person name="Cisse O."/>
            <person name="Nguyen A."/>
            <person name="Hewitt D.A."/>
            <person name="Jedd G."/>
            <person name="Stajich J.E."/>
        </authorList>
    </citation>
    <scope>NUCLEOTIDE SEQUENCE [LARGE SCALE GENOMIC DNA]</scope>
    <source>
        <strain evidence="6 7">DAH-3</strain>
    </source>
</reference>
<evidence type="ECO:0000313" key="7">
    <source>
        <dbReference type="Proteomes" id="UP000186594"/>
    </source>
</evidence>
<gene>
    <name evidence="6" type="ORF">NEOLI_004670</name>
</gene>